<sequence>MALSGFLNKRWLLPVFVLAGLILLSGLIFSSSLFGPRLEVFTLQRGELVQTVVASGRVATPARVDVGTQITGRVAAVPVKEGQTVRAGELLIELAAADEKAALELAQANVRQAEARLRQLQQLTQPTAEQVLVQAQANLINVDKQYQRTRELVAQGFVGKAQLDEAQRALDVARSQLKSAQFQLQSSKPDGSDYQLAVAGLQQAKANLAAAQAKLEHTRITAVVDGVLIARDVERGDIVQPGKILMVLSPAGISQLVVQIDEKNLRYIRMGQSAFGVTDAYPGQKFPVQVAYINPGVDAQRGSVNVKLNVLKPPLFLTQDMTVSVEIEVARSQNALSLNVEAIRDASTLHPWVMAVVDGRAARRPVTIGIRGDKSVEIASGLNQHDVVLPATNMTVEAGQRVRPVVTKNPQP</sequence>
<name>A0ABR6XCY2_9BURK</name>
<evidence type="ECO:0000256" key="1">
    <source>
        <dbReference type="ARBA" id="ARBA00004418"/>
    </source>
</evidence>
<comment type="similarity">
    <text evidence="2">Belongs to the membrane fusion protein (MFP) (TC 8.A.1) family.</text>
</comment>
<dbReference type="NCBIfam" id="TIGR01730">
    <property type="entry name" value="RND_mfp"/>
    <property type="match status" value="1"/>
</dbReference>
<evidence type="ECO:0000256" key="2">
    <source>
        <dbReference type="ARBA" id="ARBA00009477"/>
    </source>
</evidence>
<dbReference type="SUPFAM" id="SSF111369">
    <property type="entry name" value="HlyD-like secretion proteins"/>
    <property type="match status" value="3"/>
</dbReference>
<evidence type="ECO:0000256" key="3">
    <source>
        <dbReference type="ARBA" id="ARBA00010602"/>
    </source>
</evidence>
<evidence type="ECO:0000259" key="9">
    <source>
        <dbReference type="Pfam" id="PF25954"/>
    </source>
</evidence>
<evidence type="ECO:0000256" key="5">
    <source>
        <dbReference type="ARBA" id="ARBA00022764"/>
    </source>
</evidence>
<proteinExistence type="inferred from homology"/>
<dbReference type="EMBL" id="JACOFT010000001">
    <property type="protein sequence ID" value="MBC3810563.1"/>
    <property type="molecule type" value="Genomic_DNA"/>
</dbReference>
<keyword evidence="8" id="KW-0812">Transmembrane</keyword>
<comment type="subcellular location">
    <subcellularLocation>
        <location evidence="1">Periplasm</location>
    </subcellularLocation>
</comment>
<dbReference type="PANTHER" id="PTHR32347:SF29">
    <property type="entry name" value="UPF0194 MEMBRANE PROTEIN YBHG"/>
    <property type="match status" value="1"/>
</dbReference>
<keyword evidence="5" id="KW-0574">Periplasm</keyword>
<dbReference type="Proteomes" id="UP000637632">
    <property type="component" value="Unassembled WGS sequence"/>
</dbReference>
<dbReference type="Gene3D" id="2.40.420.20">
    <property type="match status" value="1"/>
</dbReference>
<organism evidence="10 11">
    <name type="scientific">Undibacterium aquatile</name>
    <dbReference type="NCBI Taxonomy" id="1537398"/>
    <lineage>
        <taxon>Bacteria</taxon>
        <taxon>Pseudomonadati</taxon>
        <taxon>Pseudomonadota</taxon>
        <taxon>Betaproteobacteria</taxon>
        <taxon>Burkholderiales</taxon>
        <taxon>Oxalobacteraceae</taxon>
        <taxon>Undibacterium</taxon>
    </lineage>
</organism>
<evidence type="ECO:0000256" key="7">
    <source>
        <dbReference type="SAM" id="Coils"/>
    </source>
</evidence>
<evidence type="ECO:0000256" key="4">
    <source>
        <dbReference type="ARBA" id="ARBA00022729"/>
    </source>
</evidence>
<feature type="domain" description="CusB-like beta-barrel" evidence="9">
    <location>
        <begin position="256"/>
        <end position="328"/>
    </location>
</feature>
<keyword evidence="11" id="KW-1185">Reference proteome</keyword>
<dbReference type="InterPro" id="IPR006143">
    <property type="entry name" value="RND_pump_MFP"/>
</dbReference>
<dbReference type="Gene3D" id="2.40.50.100">
    <property type="match status" value="2"/>
</dbReference>
<keyword evidence="8" id="KW-0472">Membrane</keyword>
<feature type="coiled-coil region" evidence="7">
    <location>
        <begin position="96"/>
        <end position="123"/>
    </location>
</feature>
<gene>
    <name evidence="10" type="ORF">H8K26_03845</name>
</gene>
<protein>
    <submittedName>
        <fullName evidence="10">Efflux RND transporter periplasmic adaptor subunit</fullName>
    </submittedName>
</protein>
<evidence type="ECO:0000256" key="8">
    <source>
        <dbReference type="SAM" id="Phobius"/>
    </source>
</evidence>
<dbReference type="Pfam" id="PF25954">
    <property type="entry name" value="Beta-barrel_RND_2"/>
    <property type="match status" value="1"/>
</dbReference>
<dbReference type="Gene3D" id="2.40.30.170">
    <property type="match status" value="1"/>
</dbReference>
<dbReference type="InterPro" id="IPR058792">
    <property type="entry name" value="Beta-barrel_RND_2"/>
</dbReference>
<feature type="transmembrane region" description="Helical" evidence="8">
    <location>
        <begin position="12"/>
        <end position="34"/>
    </location>
</feature>
<feature type="coiled-coil region" evidence="7">
    <location>
        <begin position="163"/>
        <end position="221"/>
    </location>
</feature>
<keyword evidence="6 7" id="KW-0175">Coiled coil</keyword>
<evidence type="ECO:0000313" key="11">
    <source>
        <dbReference type="Proteomes" id="UP000637632"/>
    </source>
</evidence>
<accession>A0ABR6XCY2</accession>
<evidence type="ECO:0000313" key="10">
    <source>
        <dbReference type="EMBL" id="MBC3810563.1"/>
    </source>
</evidence>
<dbReference type="Gene3D" id="1.10.287.470">
    <property type="entry name" value="Helix hairpin bin"/>
    <property type="match status" value="1"/>
</dbReference>
<keyword evidence="8" id="KW-1133">Transmembrane helix</keyword>
<comment type="similarity">
    <text evidence="3">Belongs to the UPF0194 family.</text>
</comment>
<comment type="caution">
    <text evidence="10">The sequence shown here is derived from an EMBL/GenBank/DDBJ whole genome shotgun (WGS) entry which is preliminary data.</text>
</comment>
<reference evidence="10 11" key="1">
    <citation type="submission" date="2020-08" db="EMBL/GenBank/DDBJ databases">
        <title>Novel species isolated from subtropical streams in China.</title>
        <authorList>
            <person name="Lu H."/>
        </authorList>
    </citation>
    <scope>NUCLEOTIDE SEQUENCE [LARGE SCALE GENOMIC DNA]</scope>
    <source>
        <strain evidence="10 11">CCTCC AB 2015119</strain>
    </source>
</reference>
<keyword evidence="4" id="KW-0732">Signal</keyword>
<dbReference type="InterPro" id="IPR050465">
    <property type="entry name" value="UPF0194_transport"/>
</dbReference>
<evidence type="ECO:0000256" key="6">
    <source>
        <dbReference type="ARBA" id="ARBA00023054"/>
    </source>
</evidence>
<dbReference type="PANTHER" id="PTHR32347">
    <property type="entry name" value="EFFLUX SYSTEM COMPONENT YKNX-RELATED"/>
    <property type="match status" value="1"/>
</dbReference>